<evidence type="ECO:0000256" key="9">
    <source>
        <dbReference type="ARBA" id="ARBA00022801"/>
    </source>
</evidence>
<evidence type="ECO:0000256" key="8">
    <source>
        <dbReference type="ARBA" id="ARBA00022723"/>
    </source>
</evidence>
<sequence>MRTENAVAPKTIYLKDYTPAPYLAKQVNLSFNLLPGKTIVTSEVRYVKNPVGVSSDLVLDGEEQTIVSVAKNGVPLSDYTVADGQMTIASPGDEFTLTIVSEINPEANTALEGLYQSQGTYCTQCEAEGFRRITYYQDRPDVLSVFTVRIEADAKAYPVMLSNGNLQEEGGLPDGRHYRVWHDPFPKPCYLFALVAGDLVRVADTFTTMTGRNVDLHIYVRAGDEGQCSHAMESLKKSMKWDEEVYGREYQLDLFNIVAVSDFNMGAMENTSLNVFNTALVLAHQETATDSDFMSVEGVIGHEYFHNWTGNRVTCRDWFQLSLKEGFTVFRDQEFSADLNSRAVQRIDDVNGLRRLQFPEDGSPLAHSVQPDQFIEISNFYTKTIYDKGAELIRMQHTLLGPQTFRKATDLYFDRFDGQAVTCDDFVQCMAEASGRDMTQFFRWYKQAGTPTLVASSHYDAAQQRYTLSFKQSQPETPGQTDKQPLHIPIAVGLLAADGREIVPTQVLEMTAREQSFTFDGIAAKPVPSILRGFSAPVKLETDLSDDDLRLLQVHDTDGFNKWEAGQTLALRTIQRVMADPQADISQFIADVGTLIAQGLSGQGDKALLARALSLPMIGVIGQYQPVIDPAAIDAARSSILTQIKRAHKDALAALYEANANPGEFTITPQAMGRRTLQAAVLEILTTTNGTGCAARAKAHYDAADNMTDRVTALSCLSDSTQPQRAEVFADFYTRFEKYPLVVDKWFSLQAIANREQIFDDLASLRAHPDFNIKNPNRVRSLYSAFAINNPVKFHDPSGKGYAFLRDAIIELNSINPQIAARLVTPLREWKRYTPALQAQMKAALQAVLDTPNLSGDVFEVVSKSLNG</sequence>
<dbReference type="SUPFAM" id="SSF55486">
    <property type="entry name" value="Metalloproteases ('zincins'), catalytic domain"/>
    <property type="match status" value="1"/>
</dbReference>
<comment type="caution">
    <text evidence="17">The sequence shown here is derived from an EMBL/GenBank/DDBJ whole genome shotgun (WGS) entry which is preliminary data.</text>
</comment>
<comment type="cofactor">
    <cofactor evidence="2">
        <name>Zn(2+)</name>
        <dbReference type="ChEBI" id="CHEBI:29105"/>
    </cofactor>
</comment>
<name>A0ABW3GE81_9PROT</name>
<dbReference type="PRINTS" id="PR00756">
    <property type="entry name" value="ALADIPTASE"/>
</dbReference>
<dbReference type="Gene3D" id="1.25.50.10">
    <property type="entry name" value="Peptidase M1, alanyl aminopeptidase, C-terminal domain"/>
    <property type="match status" value="1"/>
</dbReference>
<evidence type="ECO:0000259" key="16">
    <source>
        <dbReference type="Pfam" id="PF17900"/>
    </source>
</evidence>
<dbReference type="EC" id="3.4.11.2" evidence="4 12"/>
<keyword evidence="11" id="KW-0482">Metalloprotease</keyword>
<comment type="similarity">
    <text evidence="3">Belongs to the peptidase M1 family.</text>
</comment>
<evidence type="ECO:0000256" key="10">
    <source>
        <dbReference type="ARBA" id="ARBA00022833"/>
    </source>
</evidence>
<keyword evidence="10" id="KW-0862">Zinc</keyword>
<keyword evidence="8" id="KW-0479">Metal-binding</keyword>
<dbReference type="InterPro" id="IPR038438">
    <property type="entry name" value="PepN_Ig-like_sf"/>
</dbReference>
<keyword evidence="9 17" id="KW-0378">Hydrolase</keyword>
<evidence type="ECO:0000256" key="11">
    <source>
        <dbReference type="ARBA" id="ARBA00023049"/>
    </source>
</evidence>
<feature type="domain" description="Peptidase M1 alanyl aminopeptidase C-terminal" evidence="15">
    <location>
        <begin position="546"/>
        <end position="867"/>
    </location>
</feature>
<evidence type="ECO:0000259" key="14">
    <source>
        <dbReference type="Pfam" id="PF11940"/>
    </source>
</evidence>
<evidence type="ECO:0000256" key="3">
    <source>
        <dbReference type="ARBA" id="ARBA00010136"/>
    </source>
</evidence>
<dbReference type="InterPro" id="IPR045357">
    <property type="entry name" value="Aminopeptidase_N-like_N"/>
</dbReference>
<dbReference type="PANTHER" id="PTHR46322">
    <property type="entry name" value="PUROMYCIN-SENSITIVE AMINOPEPTIDASE"/>
    <property type="match status" value="1"/>
</dbReference>
<keyword evidence="7" id="KW-0645">Protease</keyword>
<keyword evidence="18" id="KW-1185">Reference proteome</keyword>
<protein>
    <recommendedName>
        <fullName evidence="5 12">Aminopeptidase N</fullName>
        <ecNumber evidence="4 12">3.4.11.2</ecNumber>
    </recommendedName>
</protein>
<evidence type="ECO:0000259" key="15">
    <source>
        <dbReference type="Pfam" id="PF17432"/>
    </source>
</evidence>
<dbReference type="Pfam" id="PF01433">
    <property type="entry name" value="Peptidase_M1"/>
    <property type="match status" value="1"/>
</dbReference>
<dbReference type="SUPFAM" id="SSF63737">
    <property type="entry name" value="Leukotriene A4 hydrolase N-terminal domain"/>
    <property type="match status" value="1"/>
</dbReference>
<dbReference type="InterPro" id="IPR035414">
    <property type="entry name" value="Peptidase_M1_pepN_Ig-like"/>
</dbReference>
<evidence type="ECO:0000313" key="18">
    <source>
        <dbReference type="Proteomes" id="UP001597106"/>
    </source>
</evidence>
<evidence type="ECO:0000313" key="17">
    <source>
        <dbReference type="EMBL" id="MFD0928402.1"/>
    </source>
</evidence>
<dbReference type="Pfam" id="PF17432">
    <property type="entry name" value="DUF3458_C"/>
    <property type="match status" value="1"/>
</dbReference>
<dbReference type="Gene3D" id="2.60.40.1730">
    <property type="entry name" value="tricorn interacting facor f3 domain"/>
    <property type="match status" value="1"/>
</dbReference>
<dbReference type="Pfam" id="PF17900">
    <property type="entry name" value="Peptidase_M1_N"/>
    <property type="match status" value="1"/>
</dbReference>
<evidence type="ECO:0000256" key="6">
    <source>
        <dbReference type="ARBA" id="ARBA00022438"/>
    </source>
</evidence>
<gene>
    <name evidence="17" type="primary">pepN</name>
    <name evidence="17" type="ORF">ACFQ1T_01290</name>
</gene>
<dbReference type="InterPro" id="IPR027268">
    <property type="entry name" value="Peptidase_M4/M1_CTD_sf"/>
</dbReference>
<evidence type="ECO:0000256" key="1">
    <source>
        <dbReference type="ARBA" id="ARBA00000098"/>
    </source>
</evidence>
<dbReference type="Gene3D" id="3.30.2010.30">
    <property type="match status" value="1"/>
</dbReference>
<reference evidence="18" key="1">
    <citation type="journal article" date="2019" name="Int. J. Syst. Evol. Microbiol.">
        <title>The Global Catalogue of Microorganisms (GCM) 10K type strain sequencing project: providing services to taxonomists for standard genome sequencing and annotation.</title>
        <authorList>
            <consortium name="The Broad Institute Genomics Platform"/>
            <consortium name="The Broad Institute Genome Sequencing Center for Infectious Disease"/>
            <person name="Wu L."/>
            <person name="Ma J."/>
        </authorList>
    </citation>
    <scope>NUCLEOTIDE SEQUENCE [LARGE SCALE GENOMIC DNA]</scope>
    <source>
        <strain evidence="18">CCUG 59685</strain>
    </source>
</reference>
<comment type="catalytic activity">
    <reaction evidence="1">
        <text>Release of an N-terminal amino acid, Xaa-|-Yaa- from a peptide, amide or arylamide. Xaa is preferably Ala, but may be most amino acids including Pro (slow action). When a terminal hydrophobic residue is followed by a prolyl residue, the two may be released as an intact Xaa-Pro dipeptide.</text>
        <dbReference type="EC" id="3.4.11.2"/>
    </reaction>
</comment>
<evidence type="ECO:0000256" key="12">
    <source>
        <dbReference type="NCBIfam" id="TIGR02414"/>
    </source>
</evidence>
<dbReference type="InterPro" id="IPR037144">
    <property type="entry name" value="Peptidase_M1_pepN_C_sf"/>
</dbReference>
<evidence type="ECO:0000256" key="4">
    <source>
        <dbReference type="ARBA" id="ARBA00012564"/>
    </source>
</evidence>
<dbReference type="Gene3D" id="1.10.390.10">
    <property type="entry name" value="Neutral Protease Domain 2"/>
    <property type="match status" value="1"/>
</dbReference>
<dbReference type="RefSeq" id="WP_379073465.1">
    <property type="nucleotide sequence ID" value="NZ_JBHTJW010000001.1"/>
</dbReference>
<proteinExistence type="inferred from homology"/>
<evidence type="ECO:0000256" key="5">
    <source>
        <dbReference type="ARBA" id="ARBA00015611"/>
    </source>
</evidence>
<keyword evidence="6 17" id="KW-0031">Aminopeptidase</keyword>
<dbReference type="Gene3D" id="2.60.40.1840">
    <property type="match status" value="1"/>
</dbReference>
<accession>A0ABW3GE81</accession>
<dbReference type="NCBIfam" id="TIGR02414">
    <property type="entry name" value="pepN_proteo"/>
    <property type="match status" value="1"/>
</dbReference>
<feature type="domain" description="Aminopeptidase N-like N-terminal" evidence="16">
    <location>
        <begin position="35"/>
        <end position="191"/>
    </location>
</feature>
<dbReference type="GO" id="GO:0016285">
    <property type="term" value="F:alanyl aminopeptidase activity"/>
    <property type="evidence" value="ECO:0007669"/>
    <property type="project" value="UniProtKB-EC"/>
</dbReference>
<feature type="domain" description="Peptidase M1 membrane alanine aminopeptidase" evidence="13">
    <location>
        <begin position="231"/>
        <end position="443"/>
    </location>
</feature>
<dbReference type="InterPro" id="IPR012779">
    <property type="entry name" value="Peptidase_M1_pepN"/>
</dbReference>
<dbReference type="InterPro" id="IPR024601">
    <property type="entry name" value="Peptidase_M1_pepN_C"/>
</dbReference>
<organism evidence="17 18">
    <name type="scientific">Methylophilus glucosoxydans</name>
    <dbReference type="NCBI Taxonomy" id="752553"/>
    <lineage>
        <taxon>Bacteria</taxon>
        <taxon>Pseudomonadati</taxon>
        <taxon>Pseudomonadota</taxon>
        <taxon>Betaproteobacteria</taxon>
        <taxon>Nitrosomonadales</taxon>
        <taxon>Methylophilaceae</taxon>
        <taxon>Methylophilus</taxon>
    </lineage>
</organism>
<evidence type="ECO:0000259" key="13">
    <source>
        <dbReference type="Pfam" id="PF01433"/>
    </source>
</evidence>
<dbReference type="Proteomes" id="UP001597106">
    <property type="component" value="Unassembled WGS sequence"/>
</dbReference>
<dbReference type="InterPro" id="IPR014782">
    <property type="entry name" value="Peptidase_M1_dom"/>
</dbReference>
<dbReference type="InterPro" id="IPR001930">
    <property type="entry name" value="Peptidase_M1"/>
</dbReference>
<evidence type="ECO:0000256" key="7">
    <source>
        <dbReference type="ARBA" id="ARBA00022670"/>
    </source>
</evidence>
<dbReference type="Pfam" id="PF11940">
    <property type="entry name" value="DUF3458"/>
    <property type="match status" value="1"/>
</dbReference>
<feature type="domain" description="Peptidase M1 alanyl aminopeptidase Ig-like fold" evidence="14">
    <location>
        <begin position="449"/>
        <end position="543"/>
    </location>
</feature>
<dbReference type="CDD" id="cd09600">
    <property type="entry name" value="M1_APN"/>
    <property type="match status" value="1"/>
</dbReference>
<dbReference type="InterPro" id="IPR042097">
    <property type="entry name" value="Aminopeptidase_N-like_N_sf"/>
</dbReference>
<dbReference type="EMBL" id="JBHTJW010000001">
    <property type="protein sequence ID" value="MFD0928402.1"/>
    <property type="molecule type" value="Genomic_DNA"/>
</dbReference>
<dbReference type="PANTHER" id="PTHR46322:SF1">
    <property type="entry name" value="PUROMYCIN-SENSITIVE AMINOPEPTIDASE"/>
    <property type="match status" value="1"/>
</dbReference>
<evidence type="ECO:0000256" key="2">
    <source>
        <dbReference type="ARBA" id="ARBA00001947"/>
    </source>
</evidence>